<sequence length="427" mass="46779">NNSAADYTIEFYFDQAALDAGTALPRLYTNVVPNSQTILVMVTNNATGCTITKPLQLIVEKAAIANPIVITKTPLFACDNDGVNDGFTDFDLTIVETEVLGAQNPNQYKVTYHLSEADADIESDMFPQGKNPITSPTTFINTIAPGQTIWVRVTNMSTVSKCHDITSFDIVVEQLPEPKIQGGTICIDKQTNEVLRTYEITTGLDATDHSFVWKKDGIVIAGETGASLIVDEPGIYSVIAKTTNDCASAEVSAEVLLSSPATKIGVGYYVSNAFSDNQTITVDVDGYGVYQYKLDEGPWQDSPVFNNVSPGEHSITVRDTKTDNPCEDLVIIGANIIDYPNFFTPNGDGFRDTWNIIGLNQPDAKIYIFDRYGKLLKQISAVGDGWDGTYNGENLPATDYWFTVTYKEIIGDISVTKEFKAHFSLLR</sequence>
<dbReference type="InterPro" id="IPR026341">
    <property type="entry name" value="T9SS_type_B"/>
</dbReference>
<name>A0A444HC64_9FLAO</name>
<evidence type="ECO:0000313" key="1">
    <source>
        <dbReference type="EMBL" id="RWX01060.1"/>
    </source>
</evidence>
<keyword evidence="2" id="KW-1185">Reference proteome</keyword>
<gene>
    <name evidence="1" type="ORF">EPI11_08545</name>
</gene>
<organism evidence="1 2">
    <name type="scientific">Flavobacterium cerinum</name>
    <dbReference type="NCBI Taxonomy" id="2502784"/>
    <lineage>
        <taxon>Bacteria</taxon>
        <taxon>Pseudomonadati</taxon>
        <taxon>Bacteroidota</taxon>
        <taxon>Flavobacteriia</taxon>
        <taxon>Flavobacteriales</taxon>
        <taxon>Flavobacteriaceae</taxon>
        <taxon>Flavobacterium</taxon>
    </lineage>
</organism>
<dbReference type="RefSeq" id="WP_128389539.1">
    <property type="nucleotide sequence ID" value="NZ_SBII01000004.1"/>
</dbReference>
<reference evidence="1 2" key="1">
    <citation type="submission" date="2019-01" db="EMBL/GenBank/DDBJ databases">
        <title>Flavobacterium sp. nov.,isolated from freshwater.</title>
        <authorList>
            <person name="Zhang R."/>
            <person name="Du Z.-J."/>
        </authorList>
    </citation>
    <scope>NUCLEOTIDE SEQUENCE [LARGE SCALE GENOMIC DNA]</scope>
    <source>
        <strain evidence="1 2">1E403</strain>
    </source>
</reference>
<dbReference type="OrthoDB" id="9765926at2"/>
<dbReference type="AlphaFoldDB" id="A0A444HC64"/>
<dbReference type="Proteomes" id="UP000287527">
    <property type="component" value="Unassembled WGS sequence"/>
</dbReference>
<evidence type="ECO:0000313" key="2">
    <source>
        <dbReference type="Proteomes" id="UP000287527"/>
    </source>
</evidence>
<dbReference type="NCBIfam" id="TIGR04131">
    <property type="entry name" value="Bac_Flav_CTERM"/>
    <property type="match status" value="1"/>
</dbReference>
<comment type="caution">
    <text evidence="1">The sequence shown here is derived from an EMBL/GenBank/DDBJ whole genome shotgun (WGS) entry which is preliminary data.</text>
</comment>
<dbReference type="EMBL" id="SBII01000004">
    <property type="protein sequence ID" value="RWX01060.1"/>
    <property type="molecule type" value="Genomic_DNA"/>
</dbReference>
<feature type="non-terminal residue" evidence="1">
    <location>
        <position position="1"/>
    </location>
</feature>
<dbReference type="Pfam" id="PF13585">
    <property type="entry name" value="CHU_C"/>
    <property type="match status" value="1"/>
</dbReference>
<accession>A0A444HC64</accession>
<proteinExistence type="predicted"/>
<protein>
    <submittedName>
        <fullName evidence="1">T9SS type B sorting domain-containing protein</fullName>
    </submittedName>
</protein>